<keyword evidence="2" id="KW-0812">Transmembrane</keyword>
<organism evidence="3 4">
    <name type="scientific">Atlanticothrix silvestris CENA357</name>
    <dbReference type="NCBI Taxonomy" id="1725252"/>
    <lineage>
        <taxon>Bacteria</taxon>
        <taxon>Bacillati</taxon>
        <taxon>Cyanobacteriota</taxon>
        <taxon>Cyanophyceae</taxon>
        <taxon>Nostocales</taxon>
        <taxon>Nodulariaceae</taxon>
        <taxon>Atlanticothrix</taxon>
        <taxon>Atlanticothrix silvestris</taxon>
    </lineage>
</organism>
<dbReference type="SUPFAM" id="SSF141571">
    <property type="entry name" value="Pentapeptide repeat-like"/>
    <property type="match status" value="1"/>
</dbReference>
<feature type="transmembrane region" description="Helical" evidence="2">
    <location>
        <begin position="28"/>
        <end position="50"/>
    </location>
</feature>
<dbReference type="EMBL" id="JAECZB010000046">
    <property type="protein sequence ID" value="MBH8553800.1"/>
    <property type="molecule type" value="Genomic_DNA"/>
</dbReference>
<evidence type="ECO:0000256" key="1">
    <source>
        <dbReference type="SAM" id="MobiDB-lite"/>
    </source>
</evidence>
<dbReference type="Gene3D" id="2.160.20.80">
    <property type="entry name" value="E3 ubiquitin-protein ligase SopA"/>
    <property type="match status" value="1"/>
</dbReference>
<feature type="transmembrane region" description="Helical" evidence="2">
    <location>
        <begin position="62"/>
        <end position="82"/>
    </location>
</feature>
<evidence type="ECO:0000313" key="4">
    <source>
        <dbReference type="Proteomes" id="UP000599391"/>
    </source>
</evidence>
<feature type="region of interest" description="Disordered" evidence="1">
    <location>
        <begin position="1"/>
        <end position="21"/>
    </location>
</feature>
<gene>
    <name evidence="3" type="ORF">I8751_15765</name>
</gene>
<protein>
    <submittedName>
        <fullName evidence="3">Pentapeptide repeat-containing protein</fullName>
    </submittedName>
</protein>
<evidence type="ECO:0000256" key="2">
    <source>
        <dbReference type="SAM" id="Phobius"/>
    </source>
</evidence>
<comment type="caution">
    <text evidence="3">The sequence shown here is derived from an EMBL/GenBank/DDBJ whole genome shotgun (WGS) entry which is preliminary data.</text>
</comment>
<dbReference type="Pfam" id="PF00805">
    <property type="entry name" value="Pentapeptide"/>
    <property type="match status" value="1"/>
</dbReference>
<dbReference type="Proteomes" id="UP000599391">
    <property type="component" value="Unassembled WGS sequence"/>
</dbReference>
<dbReference type="InterPro" id="IPR001646">
    <property type="entry name" value="5peptide_repeat"/>
</dbReference>
<keyword evidence="4" id="KW-1185">Reference proteome</keyword>
<accession>A0A8J7HIJ9</accession>
<reference evidence="3 4" key="1">
    <citation type="journal article" date="2021" name="Int. J. Syst. Evol. Microbiol.">
        <title>Amazonocrinis nigriterrae gen. nov., sp. nov., Atlanticothrix silvestris gen. nov., sp. nov. and Dendronalium phyllosphericum gen. nov., sp. nov., nostocacean cyanobacteria from Brazilian environments.</title>
        <authorList>
            <person name="Alvarenga D.O."/>
            <person name="Andreote A.P.D."/>
            <person name="Branco L.H.Z."/>
            <person name="Delbaje E."/>
            <person name="Cruz R.B."/>
            <person name="Varani A.M."/>
            <person name="Fiore M.F."/>
        </authorList>
    </citation>
    <scope>NUCLEOTIDE SEQUENCE [LARGE SCALE GENOMIC DNA]</scope>
    <source>
        <strain evidence="3 4">CENA357</strain>
    </source>
</reference>
<evidence type="ECO:0000313" key="3">
    <source>
        <dbReference type="EMBL" id="MBH8553800.1"/>
    </source>
</evidence>
<dbReference type="AlphaFoldDB" id="A0A8J7HIJ9"/>
<keyword evidence="2" id="KW-0472">Membrane</keyword>
<proteinExistence type="predicted"/>
<keyword evidence="2" id="KW-1133">Transmembrane helix</keyword>
<sequence length="177" mass="20368">MELTNNYNTPNSKNSNPTSNGKNNSQSFIIIFLIIAVSLAIFIFYGWFLFQFLNDLFNLKKVEFLFSFIIVLIACTQGLYVGKQAIEADKRYISVRDIGYLLSRFVESTSFRQANLTEANFTEAELKNTDFRGANIKHVDWTGSENINLAHIGRSYLQYRQILNLVVSRKAKDKNEK</sequence>
<name>A0A8J7HIJ9_9CYAN</name>